<reference evidence="1" key="1">
    <citation type="journal article" date="2021" name="PeerJ">
        <title>Extensive microbial diversity within the chicken gut microbiome revealed by metagenomics and culture.</title>
        <authorList>
            <person name="Gilroy R."/>
            <person name="Ravi A."/>
            <person name="Getino M."/>
            <person name="Pursley I."/>
            <person name="Horton D.L."/>
            <person name="Alikhan N.F."/>
            <person name="Baker D."/>
            <person name="Gharbi K."/>
            <person name="Hall N."/>
            <person name="Watson M."/>
            <person name="Adriaenssens E.M."/>
            <person name="Foster-Nyarko E."/>
            <person name="Jarju S."/>
            <person name="Secka A."/>
            <person name="Antonio M."/>
            <person name="Oren A."/>
            <person name="Chaudhuri R.R."/>
            <person name="La Ragione R."/>
            <person name="Hildebrand F."/>
            <person name="Pallen M.J."/>
        </authorList>
    </citation>
    <scope>NUCLEOTIDE SEQUENCE</scope>
    <source>
        <strain evidence="1">ChiBcec16_6824</strain>
    </source>
</reference>
<sequence>MTANKKFLLSVLLFALIFLLTVGPITWIFARKSLEGPWDMTRKISGFYNEPEGEFSVMFFGSSHVYASVSPLQLWANTGVKSYVFATQLQPMWATYAYIKEALKTQDPQLIVVECNMMGGDQEYYDDGVNFSFMDDIPLSLNKIQLAYASAPEGERAPLLWNFMKYHGRWSELEDQDYHTKRSELRDPYKGHVLLPDKQVVTPEVIPMAEGESGELLDKNVEYLAKIVALCEARDIDLWLIKSPSNTALEETQALRMEQVGALAAAYGVPFDDFNACYEEIGLTTADFYDQRHLTGSGAVKFTNYLSILLCRRWPNLMAQSGDEAWAADYAAYHALWEDAA</sequence>
<evidence type="ECO:0000313" key="1">
    <source>
        <dbReference type="EMBL" id="HIY21737.1"/>
    </source>
</evidence>
<comment type="caution">
    <text evidence="1">The sequence shown here is derived from an EMBL/GenBank/DDBJ whole genome shotgun (WGS) entry which is preliminary data.</text>
</comment>
<name>A0A9D2BYX4_9FIRM</name>
<evidence type="ECO:0000313" key="2">
    <source>
        <dbReference type="Proteomes" id="UP000823868"/>
    </source>
</evidence>
<dbReference type="Proteomes" id="UP000823868">
    <property type="component" value="Unassembled WGS sequence"/>
</dbReference>
<accession>A0A9D2BYX4</accession>
<proteinExistence type="predicted"/>
<evidence type="ECO:0008006" key="3">
    <source>
        <dbReference type="Google" id="ProtNLM"/>
    </source>
</evidence>
<dbReference type="AlphaFoldDB" id="A0A9D2BYX4"/>
<reference evidence="1" key="2">
    <citation type="submission" date="2021-04" db="EMBL/GenBank/DDBJ databases">
        <authorList>
            <person name="Gilroy R."/>
        </authorList>
    </citation>
    <scope>NUCLEOTIDE SEQUENCE</scope>
    <source>
        <strain evidence="1">ChiBcec16_6824</strain>
    </source>
</reference>
<organism evidence="1 2">
    <name type="scientific">Candidatus Flavonifractor merdigallinarum</name>
    <dbReference type="NCBI Taxonomy" id="2838589"/>
    <lineage>
        <taxon>Bacteria</taxon>
        <taxon>Bacillati</taxon>
        <taxon>Bacillota</taxon>
        <taxon>Clostridia</taxon>
        <taxon>Eubacteriales</taxon>
        <taxon>Oscillospiraceae</taxon>
        <taxon>Flavonifractor</taxon>
    </lineage>
</organism>
<dbReference type="SUPFAM" id="SSF52266">
    <property type="entry name" value="SGNH hydrolase"/>
    <property type="match status" value="1"/>
</dbReference>
<gene>
    <name evidence="1" type="ORF">H9841_07555</name>
</gene>
<dbReference type="EMBL" id="DXDX01000138">
    <property type="protein sequence ID" value="HIY21737.1"/>
    <property type="molecule type" value="Genomic_DNA"/>
</dbReference>
<protein>
    <recommendedName>
        <fullName evidence="3">SGNH/GDSL hydrolase family protein</fullName>
    </recommendedName>
</protein>